<keyword evidence="1" id="KW-0812">Transmembrane</keyword>
<dbReference type="OrthoDB" id="4990523at2"/>
<dbReference type="AlphaFoldDB" id="A0A1W2EEN6"/>
<evidence type="ECO:0000313" key="3">
    <source>
        <dbReference type="Proteomes" id="UP000192674"/>
    </source>
</evidence>
<evidence type="ECO:0000313" key="2">
    <source>
        <dbReference type="EMBL" id="SMD07766.1"/>
    </source>
</evidence>
<gene>
    <name evidence="2" type="ORF">SAMN05661093_04233</name>
</gene>
<keyword evidence="3" id="KW-1185">Reference proteome</keyword>
<protein>
    <submittedName>
        <fullName evidence="2">Uncharacterized protein</fullName>
    </submittedName>
</protein>
<dbReference type="EMBL" id="FWXV01000003">
    <property type="protein sequence ID" value="SMD07766.1"/>
    <property type="molecule type" value="Genomic_DNA"/>
</dbReference>
<accession>A0A1W2EEN6</accession>
<sequence>MKKLLIAQWRGFTALWWWIRRRKHGTGTLIGYAREQIPMIVVLTGALALETAVVGLLVPWWWIHILDVLALLQVLGIGAVMVTRPHYLTEDTLVLCEGSMFELRVPLTVISSARVHRKDHNGPTIELADDTLSIVIGNQTDVTLVLSEPIAVPGGEATTIRFRADEPRDAVKAINEASSKLTANVH</sequence>
<proteinExistence type="predicted"/>
<evidence type="ECO:0000256" key="1">
    <source>
        <dbReference type="SAM" id="Phobius"/>
    </source>
</evidence>
<feature type="transmembrane region" description="Helical" evidence="1">
    <location>
        <begin position="37"/>
        <end position="55"/>
    </location>
</feature>
<reference evidence="2 3" key="1">
    <citation type="submission" date="2017-04" db="EMBL/GenBank/DDBJ databases">
        <authorList>
            <person name="Afonso C.L."/>
            <person name="Miller P.J."/>
            <person name="Scott M.A."/>
            <person name="Spackman E."/>
            <person name="Goraichik I."/>
            <person name="Dimitrov K.M."/>
            <person name="Suarez D.L."/>
            <person name="Swayne D.E."/>
        </authorList>
    </citation>
    <scope>NUCLEOTIDE SEQUENCE [LARGE SCALE GENOMIC DNA]</scope>
    <source>
        <strain evidence="2 3">DSM 43828</strain>
    </source>
</reference>
<keyword evidence="1" id="KW-0472">Membrane</keyword>
<name>A0A1W2EEN6_KIBAR</name>
<dbReference type="RefSeq" id="WP_084428559.1">
    <property type="nucleotide sequence ID" value="NZ_FWXV01000003.1"/>
</dbReference>
<keyword evidence="1" id="KW-1133">Transmembrane helix</keyword>
<dbReference type="Proteomes" id="UP000192674">
    <property type="component" value="Unassembled WGS sequence"/>
</dbReference>
<organism evidence="2 3">
    <name type="scientific">Kibdelosporangium aridum</name>
    <dbReference type="NCBI Taxonomy" id="2030"/>
    <lineage>
        <taxon>Bacteria</taxon>
        <taxon>Bacillati</taxon>
        <taxon>Actinomycetota</taxon>
        <taxon>Actinomycetes</taxon>
        <taxon>Pseudonocardiales</taxon>
        <taxon>Pseudonocardiaceae</taxon>
        <taxon>Kibdelosporangium</taxon>
    </lineage>
</organism>